<protein>
    <recommendedName>
        <fullName evidence="6">G-protein coupled receptors family 1 profile domain-containing protein</fullName>
    </recommendedName>
</protein>
<evidence type="ECO:0000256" key="3">
    <source>
        <dbReference type="ARBA" id="ARBA00022989"/>
    </source>
</evidence>
<feature type="transmembrane region" description="Helical" evidence="5">
    <location>
        <begin position="97"/>
        <end position="119"/>
    </location>
</feature>
<feature type="transmembrane region" description="Helical" evidence="5">
    <location>
        <begin position="326"/>
        <end position="346"/>
    </location>
</feature>
<feature type="transmembrane region" description="Helical" evidence="5">
    <location>
        <begin position="237"/>
        <end position="259"/>
    </location>
</feature>
<organism evidence="7 8">
    <name type="scientific">Owenia fusiformis</name>
    <name type="common">Polychaete worm</name>
    <dbReference type="NCBI Taxonomy" id="6347"/>
    <lineage>
        <taxon>Eukaryota</taxon>
        <taxon>Metazoa</taxon>
        <taxon>Spiralia</taxon>
        <taxon>Lophotrochozoa</taxon>
        <taxon>Annelida</taxon>
        <taxon>Polychaeta</taxon>
        <taxon>Sedentaria</taxon>
        <taxon>Canalipalpata</taxon>
        <taxon>Sabellida</taxon>
        <taxon>Oweniida</taxon>
        <taxon>Oweniidae</taxon>
        <taxon>Owenia</taxon>
    </lineage>
</organism>
<comment type="subcellular location">
    <subcellularLocation>
        <location evidence="1">Membrane</location>
    </subcellularLocation>
</comment>
<comment type="caution">
    <text evidence="7">The sequence shown here is derived from an EMBL/GenBank/DDBJ whole genome shotgun (WGS) entry which is preliminary data.</text>
</comment>
<dbReference type="InterPro" id="IPR000276">
    <property type="entry name" value="GPCR_Rhodpsn"/>
</dbReference>
<feature type="transmembrane region" description="Helical" evidence="5">
    <location>
        <begin position="179"/>
        <end position="198"/>
    </location>
</feature>
<dbReference type="GO" id="GO:0016020">
    <property type="term" value="C:membrane"/>
    <property type="evidence" value="ECO:0007669"/>
    <property type="project" value="UniProtKB-SubCell"/>
</dbReference>
<evidence type="ECO:0000259" key="6">
    <source>
        <dbReference type="PROSITE" id="PS50262"/>
    </source>
</evidence>
<evidence type="ECO:0000256" key="2">
    <source>
        <dbReference type="ARBA" id="ARBA00022692"/>
    </source>
</evidence>
<keyword evidence="2 5" id="KW-0812">Transmembrane</keyword>
<dbReference type="GO" id="GO:0004930">
    <property type="term" value="F:G protein-coupled receptor activity"/>
    <property type="evidence" value="ECO:0007669"/>
    <property type="project" value="InterPro"/>
</dbReference>
<dbReference type="EMBL" id="CAIIXF020000006">
    <property type="protein sequence ID" value="CAH1786279.1"/>
    <property type="molecule type" value="Genomic_DNA"/>
</dbReference>
<reference evidence="7" key="1">
    <citation type="submission" date="2022-03" db="EMBL/GenBank/DDBJ databases">
        <authorList>
            <person name="Martin C."/>
        </authorList>
    </citation>
    <scope>NUCLEOTIDE SEQUENCE</scope>
</reference>
<feature type="transmembrane region" description="Helical" evidence="5">
    <location>
        <begin position="61"/>
        <end position="85"/>
    </location>
</feature>
<feature type="transmembrane region" description="Helical" evidence="5">
    <location>
        <begin position="271"/>
        <end position="298"/>
    </location>
</feature>
<evidence type="ECO:0000313" key="7">
    <source>
        <dbReference type="EMBL" id="CAH1786279.1"/>
    </source>
</evidence>
<dbReference type="InterPro" id="IPR052954">
    <property type="entry name" value="GPCR-Ligand_Int"/>
</dbReference>
<dbReference type="PANTHER" id="PTHR46641:SF25">
    <property type="entry name" value="CNMAMIDE RECEPTOR-RELATED"/>
    <property type="match status" value="1"/>
</dbReference>
<feature type="transmembrane region" description="Helical" evidence="5">
    <location>
        <begin position="139"/>
        <end position="167"/>
    </location>
</feature>
<dbReference type="SUPFAM" id="SSF81321">
    <property type="entry name" value="Family A G protein-coupled receptor-like"/>
    <property type="match status" value="1"/>
</dbReference>
<proteinExistence type="predicted"/>
<dbReference type="Proteomes" id="UP000749559">
    <property type="component" value="Unassembled WGS sequence"/>
</dbReference>
<evidence type="ECO:0000256" key="1">
    <source>
        <dbReference type="ARBA" id="ARBA00004370"/>
    </source>
</evidence>
<dbReference type="Gene3D" id="1.20.1070.10">
    <property type="entry name" value="Rhodopsin 7-helix transmembrane proteins"/>
    <property type="match status" value="1"/>
</dbReference>
<dbReference type="PANTHER" id="PTHR46641">
    <property type="entry name" value="FMRFAMIDE RECEPTOR-RELATED"/>
    <property type="match status" value="1"/>
</dbReference>
<gene>
    <name evidence="7" type="ORF">OFUS_LOCUS12205</name>
</gene>
<accession>A0A8S4P0B0</accession>
<keyword evidence="4 5" id="KW-0472">Membrane</keyword>
<feature type="non-terminal residue" evidence="7">
    <location>
        <position position="1"/>
    </location>
</feature>
<evidence type="ECO:0000256" key="5">
    <source>
        <dbReference type="SAM" id="Phobius"/>
    </source>
</evidence>
<dbReference type="OrthoDB" id="9983318at2759"/>
<name>A0A8S4P0B0_OWEFU</name>
<evidence type="ECO:0000313" key="8">
    <source>
        <dbReference type="Proteomes" id="UP000749559"/>
    </source>
</evidence>
<keyword evidence="3 5" id="KW-1133">Transmembrane helix</keyword>
<feature type="domain" description="G-protein coupled receptors family 1 profile" evidence="6">
    <location>
        <begin position="76"/>
        <end position="339"/>
    </location>
</feature>
<dbReference type="InterPro" id="IPR017452">
    <property type="entry name" value="GPCR_Rhodpsn_7TM"/>
</dbReference>
<sequence length="386" mass="44555">KKEMVNTTLPLNNSFQNEYFTDTTPSEDSSILGIRWEDNIRPVLRDRLEFSRSIPNEAVKIWQYFSPIILILGTLGNIFSTAILSRKNMRKMIMSKYLIMLAIVDMMALWNGLFTSWLQNAFGKNILIYHTTICKTLTFLVYVFAHLSPWILVCVTFERFVAVFVPLKVNILCQMKTTIATLVVLSITIIGLNLHIFWTYGIYKNNVGKGTIDIVCEQSTDFKDLYNKYWVWIDATIASYLPFIIMFISNMAIIARLVLRNAKGIGNNLKTTAMTVTLVLCNFMFILCTLPIVLLMIFKNQWYPERKNIHSPDFVSYSKHWAISNMFYYINHAINFLLYCIAGPVFRREIKNMVSDFSFVIKCSHICRKTNTVGISDGQNTNDSNV</sequence>
<dbReference type="PRINTS" id="PR00237">
    <property type="entry name" value="GPCRRHODOPSN"/>
</dbReference>
<keyword evidence="8" id="KW-1185">Reference proteome</keyword>
<dbReference type="PROSITE" id="PS50262">
    <property type="entry name" value="G_PROTEIN_RECEP_F1_2"/>
    <property type="match status" value="1"/>
</dbReference>
<dbReference type="AlphaFoldDB" id="A0A8S4P0B0"/>
<evidence type="ECO:0000256" key="4">
    <source>
        <dbReference type="ARBA" id="ARBA00023136"/>
    </source>
</evidence>
<dbReference type="CDD" id="cd14978">
    <property type="entry name" value="7tmA_FMRFamide_R-like"/>
    <property type="match status" value="1"/>
</dbReference>
<dbReference type="Pfam" id="PF00001">
    <property type="entry name" value="7tm_1"/>
    <property type="match status" value="1"/>
</dbReference>